<dbReference type="Proteomes" id="UP001500102">
    <property type="component" value="Unassembled WGS sequence"/>
</dbReference>
<protein>
    <submittedName>
        <fullName evidence="1">Uncharacterized protein</fullName>
    </submittedName>
</protein>
<dbReference type="EMBL" id="BAAAQB010000030">
    <property type="protein sequence ID" value="GAA2136767.1"/>
    <property type="molecule type" value="Genomic_DNA"/>
</dbReference>
<gene>
    <name evidence="1" type="ORF">GCM10009825_22290</name>
</gene>
<sequence length="78" mass="9054">MPYAANTNVIVGRAPEVHEVPVYSKAGVRLFKEMLPAEHKLWQERHAGRVKLDECSRSAALFPRVFPFLWRLPQPAWR</sequence>
<evidence type="ECO:0000313" key="2">
    <source>
        <dbReference type="Proteomes" id="UP001500102"/>
    </source>
</evidence>
<evidence type="ECO:0000313" key="1">
    <source>
        <dbReference type="EMBL" id="GAA2136767.1"/>
    </source>
</evidence>
<comment type="caution">
    <text evidence="1">The sequence shown here is derived from an EMBL/GenBank/DDBJ whole genome shotgun (WGS) entry which is preliminary data.</text>
</comment>
<name>A0ABP5KVL8_9MICC</name>
<keyword evidence="2" id="KW-1185">Reference proteome</keyword>
<accession>A0ABP5KVL8</accession>
<reference evidence="2" key="1">
    <citation type="journal article" date="2019" name="Int. J. Syst. Evol. Microbiol.">
        <title>The Global Catalogue of Microorganisms (GCM) 10K type strain sequencing project: providing services to taxonomists for standard genome sequencing and annotation.</title>
        <authorList>
            <consortium name="The Broad Institute Genomics Platform"/>
            <consortium name="The Broad Institute Genome Sequencing Center for Infectious Disease"/>
            <person name="Wu L."/>
            <person name="Ma J."/>
        </authorList>
    </citation>
    <scope>NUCLEOTIDE SEQUENCE [LARGE SCALE GENOMIC DNA]</scope>
    <source>
        <strain evidence="2">JCM 15921</strain>
    </source>
</reference>
<proteinExistence type="predicted"/>
<organism evidence="1 2">
    <name type="scientific">Arthrobacter humicola</name>
    <dbReference type="NCBI Taxonomy" id="409291"/>
    <lineage>
        <taxon>Bacteria</taxon>
        <taxon>Bacillati</taxon>
        <taxon>Actinomycetota</taxon>
        <taxon>Actinomycetes</taxon>
        <taxon>Micrococcales</taxon>
        <taxon>Micrococcaceae</taxon>
        <taxon>Arthrobacter</taxon>
    </lineage>
</organism>